<dbReference type="FunFam" id="1.20.1270.60:FF:000022">
    <property type="entry name" value="Sorting nexin 3 protein"/>
    <property type="match status" value="1"/>
</dbReference>
<feature type="compositionally biased region" description="Basic and acidic residues" evidence="11">
    <location>
        <begin position="31"/>
        <end position="45"/>
    </location>
</feature>
<keyword evidence="9" id="KW-0333">Golgi apparatus</keyword>
<dbReference type="GO" id="GO:0042147">
    <property type="term" value="P:retrograde transport, endosome to Golgi"/>
    <property type="evidence" value="ECO:0007669"/>
    <property type="project" value="TreeGrafter"/>
</dbReference>
<dbReference type="Gene3D" id="3.30.1520.10">
    <property type="entry name" value="Phox-like domain"/>
    <property type="match status" value="1"/>
</dbReference>
<dbReference type="InterPro" id="IPR001683">
    <property type="entry name" value="PX_dom"/>
</dbReference>
<keyword evidence="14" id="KW-1185">Reference proteome</keyword>
<evidence type="ECO:0000256" key="3">
    <source>
        <dbReference type="ARBA" id="ARBA00004555"/>
    </source>
</evidence>
<feature type="domain" description="PX" evidence="12">
    <location>
        <begin position="281"/>
        <end position="402"/>
    </location>
</feature>
<feature type="region of interest" description="Disordered" evidence="11">
    <location>
        <begin position="197"/>
        <end position="217"/>
    </location>
</feature>
<proteinExistence type="inferred from homology"/>
<dbReference type="GO" id="GO:0005829">
    <property type="term" value="C:cytosol"/>
    <property type="evidence" value="ECO:0007669"/>
    <property type="project" value="GOC"/>
</dbReference>
<dbReference type="GO" id="GO:0005794">
    <property type="term" value="C:Golgi apparatus"/>
    <property type="evidence" value="ECO:0007669"/>
    <property type="project" value="UniProtKB-SubCell"/>
</dbReference>
<keyword evidence="6" id="KW-0963">Cytoplasm</keyword>
<keyword evidence="7" id="KW-0597">Phosphoprotein</keyword>
<evidence type="ECO:0000259" key="12">
    <source>
        <dbReference type="PROSITE" id="PS50195"/>
    </source>
</evidence>
<sequence>MDEDLTASHWDDVLLPSKNDLSVSNHFHSLAIDDPHRDPEVKVEEYDLDNDRDDHNDEETPYDEGETDTALELDRSSQQGLYSSLHRSFLPEFSASAPSEFEQEERRQKNAAMVDQLTAGADKLELEAASRLVLEIDSSAALFADKGSPIKIDSSSNAAPQSPTRAPALKNGKLRTKRFRKYPPLTVVTHLKGDVAPANDPLLSAGPDPSKDSRLVSGASDKQKEIVKDMNAPLYDVPSASESQAQDHIGSGPLLPSSEISTEEIILENGRKGKQPTSSASYLKISVGDPVKVGDITTAHIVYQIRTVNDNPDSTVFQGSESIVSRRYKDFRWIYHQLQSNHPGRIIPPPPAKQTYIGRFNENFVENRRMSLEKMLSKISKVSCLADDPDFIMFLTSNDFANESKERESASGSAASHASLADDDNDSSSPSVISSSGGPQGFISSLFSMAPKIEEPDEFFANKKVYIQDLEFNLKTFSKSLEMIVTQRVETISVVEQLSSSFEELADVEILKKTKDLLSAFANVNEKLKDNLERVNLQEQLTLGFTIEEYLRIIGSIKYVFETRTRIYHQLHTFQSDLSKKEESLEKLTSKYKSSVDKINMLKFEVDKLQQKVAYFSENFKSISETIRSELDTFEIEKIDDFRNSVEIYIESSIESQKEAIETWETFYERHNLSSV</sequence>
<evidence type="ECO:0000256" key="7">
    <source>
        <dbReference type="ARBA" id="ARBA00022553"/>
    </source>
</evidence>
<evidence type="ECO:0000256" key="5">
    <source>
        <dbReference type="ARBA" id="ARBA00022448"/>
    </source>
</evidence>
<dbReference type="GO" id="GO:0015031">
    <property type="term" value="P:protein transport"/>
    <property type="evidence" value="ECO:0007669"/>
    <property type="project" value="UniProtKB-KW"/>
</dbReference>
<feature type="region of interest" description="Disordered" evidence="11">
    <location>
        <begin position="29"/>
        <end position="77"/>
    </location>
</feature>
<evidence type="ECO:0000256" key="11">
    <source>
        <dbReference type="SAM" id="MobiDB-lite"/>
    </source>
</evidence>
<dbReference type="SUPFAM" id="SSF64268">
    <property type="entry name" value="PX domain"/>
    <property type="match status" value="1"/>
</dbReference>
<dbReference type="InterPro" id="IPR015404">
    <property type="entry name" value="Vps5_C"/>
</dbReference>
<reference evidence="13 14" key="1">
    <citation type="submission" date="2023-10" db="EMBL/GenBank/DDBJ databases">
        <title>Draft Genome Sequence of Candida saopaulonensis from a very Premature Infant with Sepsis.</title>
        <authorList>
            <person name="Ning Y."/>
            <person name="Dai R."/>
            <person name="Xiao M."/>
            <person name="Xu Y."/>
            <person name="Yan Q."/>
            <person name="Zhang L."/>
        </authorList>
    </citation>
    <scope>NUCLEOTIDE SEQUENCE [LARGE SCALE GENOMIC DNA]</scope>
    <source>
        <strain evidence="13 14">19XY460</strain>
    </source>
</reference>
<evidence type="ECO:0000256" key="6">
    <source>
        <dbReference type="ARBA" id="ARBA00022490"/>
    </source>
</evidence>
<dbReference type="GO" id="GO:0035091">
    <property type="term" value="F:phosphatidylinositol binding"/>
    <property type="evidence" value="ECO:0007669"/>
    <property type="project" value="InterPro"/>
</dbReference>
<keyword evidence="10" id="KW-0472">Membrane</keyword>
<dbReference type="Gene3D" id="1.20.1270.60">
    <property type="entry name" value="Arfaptin homology (AH) domain/BAR domain"/>
    <property type="match status" value="1"/>
</dbReference>
<dbReference type="GO" id="GO:0030904">
    <property type="term" value="C:retromer complex"/>
    <property type="evidence" value="ECO:0007669"/>
    <property type="project" value="UniProtKB-ARBA"/>
</dbReference>
<evidence type="ECO:0000256" key="8">
    <source>
        <dbReference type="ARBA" id="ARBA00022927"/>
    </source>
</evidence>
<accession>A0AAX4HCR5</accession>
<dbReference type="PANTHER" id="PTHR10555:SF170">
    <property type="entry name" value="FI18122P1"/>
    <property type="match status" value="1"/>
</dbReference>
<dbReference type="PANTHER" id="PTHR10555">
    <property type="entry name" value="SORTING NEXIN"/>
    <property type="match status" value="1"/>
</dbReference>
<feature type="region of interest" description="Disordered" evidence="11">
    <location>
        <begin position="150"/>
        <end position="172"/>
    </location>
</feature>
<feature type="region of interest" description="Disordered" evidence="11">
    <location>
        <begin position="405"/>
        <end position="437"/>
    </location>
</feature>
<name>A0AAX4HCR5_9ASCO</name>
<organism evidence="13 14">
    <name type="scientific">Australozyma saopauloensis</name>
    <dbReference type="NCBI Taxonomy" id="291208"/>
    <lineage>
        <taxon>Eukaryota</taxon>
        <taxon>Fungi</taxon>
        <taxon>Dikarya</taxon>
        <taxon>Ascomycota</taxon>
        <taxon>Saccharomycotina</taxon>
        <taxon>Pichiomycetes</taxon>
        <taxon>Metschnikowiaceae</taxon>
        <taxon>Australozyma</taxon>
    </lineage>
</organism>
<dbReference type="RefSeq" id="XP_062878789.1">
    <property type="nucleotide sequence ID" value="XM_063022719.1"/>
</dbReference>
<evidence type="ECO:0000256" key="2">
    <source>
        <dbReference type="ARBA" id="ARBA00004496"/>
    </source>
</evidence>
<protein>
    <recommendedName>
        <fullName evidence="12">PX domain-containing protein</fullName>
    </recommendedName>
</protein>
<dbReference type="GeneID" id="88174824"/>
<dbReference type="Pfam" id="PF09325">
    <property type="entry name" value="Vps5"/>
    <property type="match status" value="1"/>
</dbReference>
<evidence type="ECO:0000256" key="10">
    <source>
        <dbReference type="ARBA" id="ARBA00023136"/>
    </source>
</evidence>
<keyword evidence="8" id="KW-0653">Protein transport</keyword>
<feature type="compositionally biased region" description="Low complexity" evidence="11">
    <location>
        <begin position="410"/>
        <end position="419"/>
    </location>
</feature>
<keyword evidence="5" id="KW-0813">Transport</keyword>
<comment type="subcellular location">
    <subcellularLocation>
        <location evidence="2">Cytoplasm</location>
    </subcellularLocation>
    <subcellularLocation>
        <location evidence="3">Golgi apparatus</location>
    </subcellularLocation>
    <subcellularLocation>
        <location evidence="1">Membrane</location>
        <topology evidence="1">Peripheral membrane protein</topology>
        <orientation evidence="1">Cytoplasmic side</orientation>
    </subcellularLocation>
</comment>
<evidence type="ECO:0000313" key="13">
    <source>
        <dbReference type="EMBL" id="WPK26408.1"/>
    </source>
</evidence>
<dbReference type="KEGG" id="asau:88174824"/>
<evidence type="ECO:0000256" key="4">
    <source>
        <dbReference type="ARBA" id="ARBA00010883"/>
    </source>
</evidence>
<feature type="compositionally biased region" description="Low complexity" evidence="11">
    <location>
        <begin position="427"/>
        <end position="436"/>
    </location>
</feature>
<dbReference type="PROSITE" id="PS50195">
    <property type="entry name" value="PX"/>
    <property type="match status" value="1"/>
</dbReference>
<dbReference type="AlphaFoldDB" id="A0AAX4HCR5"/>
<comment type="similarity">
    <text evidence="4">Belongs to the sorting nexin family.</text>
</comment>
<feature type="compositionally biased region" description="Acidic residues" evidence="11">
    <location>
        <begin position="46"/>
        <end position="71"/>
    </location>
</feature>
<dbReference type="GO" id="GO:0005768">
    <property type="term" value="C:endosome"/>
    <property type="evidence" value="ECO:0007669"/>
    <property type="project" value="TreeGrafter"/>
</dbReference>
<dbReference type="Proteomes" id="UP001338582">
    <property type="component" value="Chromosome 4"/>
</dbReference>
<dbReference type="InterPro" id="IPR036871">
    <property type="entry name" value="PX_dom_sf"/>
</dbReference>
<gene>
    <name evidence="13" type="ORF">PUMCH_003761</name>
</gene>
<evidence type="ECO:0000256" key="9">
    <source>
        <dbReference type="ARBA" id="ARBA00023034"/>
    </source>
</evidence>
<dbReference type="EMBL" id="CP138897">
    <property type="protein sequence ID" value="WPK26408.1"/>
    <property type="molecule type" value="Genomic_DNA"/>
</dbReference>
<dbReference type="SMART" id="SM00312">
    <property type="entry name" value="PX"/>
    <property type="match status" value="1"/>
</dbReference>
<feature type="compositionally biased region" description="Polar residues" evidence="11">
    <location>
        <begin position="153"/>
        <end position="164"/>
    </location>
</feature>
<dbReference type="Pfam" id="PF00787">
    <property type="entry name" value="PX"/>
    <property type="match status" value="1"/>
</dbReference>
<evidence type="ECO:0000256" key="1">
    <source>
        <dbReference type="ARBA" id="ARBA00004287"/>
    </source>
</evidence>
<evidence type="ECO:0000313" key="14">
    <source>
        <dbReference type="Proteomes" id="UP001338582"/>
    </source>
</evidence>
<dbReference type="GO" id="GO:0045053">
    <property type="term" value="P:protein retention in Golgi apparatus"/>
    <property type="evidence" value="ECO:0007669"/>
    <property type="project" value="TreeGrafter"/>
</dbReference>
<dbReference type="InterPro" id="IPR027267">
    <property type="entry name" value="AH/BAR_dom_sf"/>
</dbReference>